<feature type="domain" description="Cytidyltransferase-like" evidence="7">
    <location>
        <begin position="332"/>
        <end position="422"/>
    </location>
</feature>
<dbReference type="Proteomes" id="UP000601223">
    <property type="component" value="Unassembled WGS sequence"/>
</dbReference>
<dbReference type="GO" id="GO:0009244">
    <property type="term" value="P:lipopolysaccharide core region biosynthetic process"/>
    <property type="evidence" value="ECO:0007669"/>
    <property type="project" value="UniProtKB-UniPathway"/>
</dbReference>
<evidence type="ECO:0000256" key="1">
    <source>
        <dbReference type="ARBA" id="ARBA00004713"/>
    </source>
</evidence>
<feature type="domain" description="Carbohydrate kinase PfkB" evidence="6">
    <location>
        <begin position="5"/>
        <end position="295"/>
    </location>
</feature>
<keyword evidence="4" id="KW-0511">Multifunctional enzyme</keyword>
<gene>
    <name evidence="8" type="ORF">Cba03nite_42730</name>
</gene>
<name>A0A8J3JSD1_9ACTN</name>
<dbReference type="Gene3D" id="3.40.1190.20">
    <property type="match status" value="1"/>
</dbReference>
<dbReference type="Pfam" id="PF00294">
    <property type="entry name" value="PfkB"/>
    <property type="match status" value="1"/>
</dbReference>
<dbReference type="InterPro" id="IPR014729">
    <property type="entry name" value="Rossmann-like_a/b/a_fold"/>
</dbReference>
<keyword evidence="3" id="KW-0418">Kinase</keyword>
<dbReference type="PROSITE" id="PS00584">
    <property type="entry name" value="PFKB_KINASES_2"/>
    <property type="match status" value="1"/>
</dbReference>
<dbReference type="UniPathway" id="UPA00958"/>
<dbReference type="SUPFAM" id="SSF53613">
    <property type="entry name" value="Ribokinase-like"/>
    <property type="match status" value="1"/>
</dbReference>
<evidence type="ECO:0000259" key="6">
    <source>
        <dbReference type="Pfam" id="PF00294"/>
    </source>
</evidence>
<dbReference type="PANTHER" id="PTHR46969:SF1">
    <property type="entry name" value="BIFUNCTIONAL PROTEIN HLDE"/>
    <property type="match status" value="1"/>
</dbReference>
<accession>A0A8J3JSD1</accession>
<dbReference type="InterPro" id="IPR004821">
    <property type="entry name" value="Cyt_trans-like"/>
</dbReference>
<dbReference type="RefSeq" id="WP_239125923.1">
    <property type="nucleotide sequence ID" value="NZ_BONF01000025.1"/>
</dbReference>
<dbReference type="NCBIfam" id="TIGR00125">
    <property type="entry name" value="cyt_tran_rel"/>
    <property type="match status" value="1"/>
</dbReference>
<evidence type="ECO:0000256" key="5">
    <source>
        <dbReference type="ARBA" id="ARBA00023277"/>
    </source>
</evidence>
<comment type="pathway">
    <text evidence="1">Bacterial outer membrane biogenesis; LPS core biosynthesis.</text>
</comment>
<proteinExistence type="predicted"/>
<dbReference type="GO" id="GO:0005829">
    <property type="term" value="C:cytosol"/>
    <property type="evidence" value="ECO:0007669"/>
    <property type="project" value="TreeGrafter"/>
</dbReference>
<dbReference type="InterPro" id="IPR029056">
    <property type="entry name" value="Ribokinase-like"/>
</dbReference>
<evidence type="ECO:0000256" key="3">
    <source>
        <dbReference type="ARBA" id="ARBA00022777"/>
    </source>
</evidence>
<organism evidence="8 9">
    <name type="scientific">Catellatospora bangladeshensis</name>
    <dbReference type="NCBI Taxonomy" id="310355"/>
    <lineage>
        <taxon>Bacteria</taxon>
        <taxon>Bacillati</taxon>
        <taxon>Actinomycetota</taxon>
        <taxon>Actinomycetes</taxon>
        <taxon>Micromonosporales</taxon>
        <taxon>Micromonosporaceae</taxon>
        <taxon>Catellatospora</taxon>
    </lineage>
</organism>
<evidence type="ECO:0000313" key="9">
    <source>
        <dbReference type="Proteomes" id="UP000601223"/>
    </source>
</evidence>
<dbReference type="SUPFAM" id="SSF52374">
    <property type="entry name" value="Nucleotidylyl transferase"/>
    <property type="match status" value="1"/>
</dbReference>
<dbReference type="AlphaFoldDB" id="A0A8J3JSD1"/>
<dbReference type="GO" id="GO:0033785">
    <property type="term" value="F:heptose 7-phosphate kinase activity"/>
    <property type="evidence" value="ECO:0007669"/>
    <property type="project" value="TreeGrafter"/>
</dbReference>
<dbReference type="GO" id="GO:0033786">
    <property type="term" value="F:heptose-1-phosphate adenylyltransferase activity"/>
    <property type="evidence" value="ECO:0007669"/>
    <property type="project" value="TreeGrafter"/>
</dbReference>
<sequence length="484" mass="49696">MTPQLLVVGDSLLDLDVAGSVDRISPDAPVPVFEEGDATARPGGAALAATLLALHGHRVRLLTAIGADEAGQRLRGLLNEHGVEVLALPYRGHTPEKIRLLSGRQVVLRLDRSAVTEPVGEPAETALVALAQADGVLVADYGRGVTSVNELRRVLATVAGSRPVVWDPHPRSCGPVHGMRLITPNEHELPADDDGTAPYADRLGALARRAATARLLWRAGGVALTLGAQGALLADGSPVPLVVAPPLVGEGDTCGAGDRFAGAATAALAEGALASEAVQLAVTAAARFVACGGASHYRQDSPATPAPGAFGLAAAREVVARTRAAGGRVVATGGCFDLLHAGHVATLRAARELGDCLVVCVNSDRSVRGLKGAGRPLVGQDDRAQTLAALGCVDAVVVFDDATPLGVLEHLRPDVWVKGGDYNLQEPGAARPSGGVMPEADRVRDWGGQCVLVPYVAGHSTTALIHSARRTAPAAPEEARRSTP</sequence>
<protein>
    <submittedName>
        <fullName evidence="8">Bifunctional protein HldE</fullName>
    </submittedName>
</protein>
<keyword evidence="5" id="KW-0119">Carbohydrate metabolism</keyword>
<evidence type="ECO:0000256" key="2">
    <source>
        <dbReference type="ARBA" id="ARBA00022679"/>
    </source>
</evidence>
<dbReference type="Gene3D" id="3.40.50.620">
    <property type="entry name" value="HUPs"/>
    <property type="match status" value="1"/>
</dbReference>
<reference evidence="8 9" key="1">
    <citation type="submission" date="2021-01" db="EMBL/GenBank/DDBJ databases">
        <title>Whole genome shotgun sequence of Catellatospora bangladeshensis NBRC 107357.</title>
        <authorList>
            <person name="Komaki H."/>
            <person name="Tamura T."/>
        </authorList>
    </citation>
    <scope>NUCLEOTIDE SEQUENCE [LARGE SCALE GENOMIC DNA]</scope>
    <source>
        <strain evidence="8 9">NBRC 107357</strain>
    </source>
</reference>
<dbReference type="InterPro" id="IPR002173">
    <property type="entry name" value="Carboh/pur_kinase_PfkB_CS"/>
</dbReference>
<dbReference type="InterPro" id="IPR011611">
    <property type="entry name" value="PfkB_dom"/>
</dbReference>
<dbReference type="EMBL" id="BONF01000025">
    <property type="protein sequence ID" value="GIF82924.1"/>
    <property type="molecule type" value="Genomic_DNA"/>
</dbReference>
<dbReference type="PANTHER" id="PTHR46969">
    <property type="entry name" value="BIFUNCTIONAL PROTEIN HLDE"/>
    <property type="match status" value="1"/>
</dbReference>
<dbReference type="Pfam" id="PF01467">
    <property type="entry name" value="CTP_transf_like"/>
    <property type="match status" value="1"/>
</dbReference>
<comment type="caution">
    <text evidence="8">The sequence shown here is derived from an EMBL/GenBank/DDBJ whole genome shotgun (WGS) entry which is preliminary data.</text>
</comment>
<evidence type="ECO:0000259" key="7">
    <source>
        <dbReference type="Pfam" id="PF01467"/>
    </source>
</evidence>
<evidence type="ECO:0000313" key="8">
    <source>
        <dbReference type="EMBL" id="GIF82924.1"/>
    </source>
</evidence>
<evidence type="ECO:0000256" key="4">
    <source>
        <dbReference type="ARBA" id="ARBA00023268"/>
    </source>
</evidence>
<keyword evidence="2" id="KW-0808">Transferase</keyword>
<keyword evidence="9" id="KW-1185">Reference proteome</keyword>